<dbReference type="Pfam" id="PF08315">
    <property type="entry name" value="cwf18"/>
    <property type="match status" value="1"/>
</dbReference>
<name>A0A9N9F1F7_9GLOM</name>
<proteinExistence type="predicted"/>
<feature type="region of interest" description="Disordered" evidence="1">
    <location>
        <begin position="15"/>
        <end position="43"/>
    </location>
</feature>
<feature type="region of interest" description="Disordered" evidence="1">
    <location>
        <begin position="148"/>
        <end position="175"/>
    </location>
</feature>
<evidence type="ECO:0000313" key="3">
    <source>
        <dbReference type="Proteomes" id="UP000789572"/>
    </source>
</evidence>
<accession>A0A9N9F1F7</accession>
<sequence>MEEASKQRKARLEAFRKRKAEAISNTDEESESNENRFYSSPSVLPPLINGRTLRFRNYTPLNEDIRANSVVKIAKPEDIGDDTVEKTAEQIIKKIEVEEETTKEDVDLFNLAPKNPNWDLRRDVENRLKRLERRTQASIAQLIRMRLQGESGSSTDLADAVRATEKGAESENESD</sequence>
<dbReference type="AlphaFoldDB" id="A0A9N9F1F7"/>
<dbReference type="OrthoDB" id="10261348at2759"/>
<reference evidence="2" key="1">
    <citation type="submission" date="2021-06" db="EMBL/GenBank/DDBJ databases">
        <authorList>
            <person name="Kallberg Y."/>
            <person name="Tangrot J."/>
            <person name="Rosling A."/>
        </authorList>
    </citation>
    <scope>NUCLEOTIDE SEQUENCE</scope>
    <source>
        <strain evidence="2">IA702</strain>
    </source>
</reference>
<gene>
    <name evidence="2" type="ORF">POCULU_LOCUS2697</name>
</gene>
<comment type="caution">
    <text evidence="2">The sequence shown here is derived from an EMBL/GenBank/DDBJ whole genome shotgun (WGS) entry which is preliminary data.</text>
</comment>
<dbReference type="PANTHER" id="PTHR31551">
    <property type="entry name" value="PRE-MRNA-SPLICING FACTOR CWF18"/>
    <property type="match status" value="1"/>
</dbReference>
<evidence type="ECO:0000313" key="2">
    <source>
        <dbReference type="EMBL" id="CAG8503496.1"/>
    </source>
</evidence>
<keyword evidence="3" id="KW-1185">Reference proteome</keyword>
<dbReference type="EMBL" id="CAJVPJ010000263">
    <property type="protein sequence ID" value="CAG8503496.1"/>
    <property type="molecule type" value="Genomic_DNA"/>
</dbReference>
<protein>
    <submittedName>
        <fullName evidence="2">7926_t:CDS:1</fullName>
    </submittedName>
</protein>
<dbReference type="GO" id="GO:0005684">
    <property type="term" value="C:U2-type spliceosomal complex"/>
    <property type="evidence" value="ECO:0007669"/>
    <property type="project" value="TreeGrafter"/>
</dbReference>
<dbReference type="Proteomes" id="UP000789572">
    <property type="component" value="Unassembled WGS sequence"/>
</dbReference>
<evidence type="ECO:0000256" key="1">
    <source>
        <dbReference type="SAM" id="MobiDB-lite"/>
    </source>
</evidence>
<dbReference type="InterPro" id="IPR013169">
    <property type="entry name" value="mRNA_splic_Cwf18-like"/>
</dbReference>
<dbReference type="GO" id="GO:0071014">
    <property type="term" value="C:post-mRNA release spliceosomal complex"/>
    <property type="evidence" value="ECO:0007669"/>
    <property type="project" value="TreeGrafter"/>
</dbReference>
<organism evidence="2 3">
    <name type="scientific">Paraglomus occultum</name>
    <dbReference type="NCBI Taxonomy" id="144539"/>
    <lineage>
        <taxon>Eukaryota</taxon>
        <taxon>Fungi</taxon>
        <taxon>Fungi incertae sedis</taxon>
        <taxon>Mucoromycota</taxon>
        <taxon>Glomeromycotina</taxon>
        <taxon>Glomeromycetes</taxon>
        <taxon>Paraglomerales</taxon>
        <taxon>Paraglomeraceae</taxon>
        <taxon>Paraglomus</taxon>
    </lineage>
</organism>
<dbReference type="PANTHER" id="PTHR31551:SF1">
    <property type="entry name" value="COILED-COIL DOMAIN-CONTAINING PROTEIN 12"/>
    <property type="match status" value="1"/>
</dbReference>